<comment type="caution">
    <text evidence="2">The sequence shown here is derived from an EMBL/GenBank/DDBJ whole genome shotgun (WGS) entry which is preliminary data.</text>
</comment>
<evidence type="ECO:0000259" key="1">
    <source>
        <dbReference type="Pfam" id="PF06985"/>
    </source>
</evidence>
<dbReference type="PANTHER" id="PTHR24148">
    <property type="entry name" value="ANKYRIN REPEAT DOMAIN-CONTAINING PROTEIN 39 HOMOLOG-RELATED"/>
    <property type="match status" value="1"/>
</dbReference>
<dbReference type="OrthoDB" id="5386682at2759"/>
<dbReference type="InterPro" id="IPR052895">
    <property type="entry name" value="HetReg/Transcr_Mod"/>
</dbReference>
<dbReference type="EMBL" id="MU003855">
    <property type="protein sequence ID" value="KAF2717000.1"/>
    <property type="molecule type" value="Genomic_DNA"/>
</dbReference>
<reference evidence="2" key="1">
    <citation type="journal article" date="2020" name="Stud. Mycol.">
        <title>101 Dothideomycetes genomes: a test case for predicting lifestyles and emergence of pathogens.</title>
        <authorList>
            <person name="Haridas S."/>
            <person name="Albert R."/>
            <person name="Binder M."/>
            <person name="Bloem J."/>
            <person name="Labutti K."/>
            <person name="Salamov A."/>
            <person name="Andreopoulos B."/>
            <person name="Baker S."/>
            <person name="Barry K."/>
            <person name="Bills G."/>
            <person name="Bluhm B."/>
            <person name="Cannon C."/>
            <person name="Castanera R."/>
            <person name="Culley D."/>
            <person name="Daum C."/>
            <person name="Ezra D."/>
            <person name="Gonzalez J."/>
            <person name="Henrissat B."/>
            <person name="Kuo A."/>
            <person name="Liang C."/>
            <person name="Lipzen A."/>
            <person name="Lutzoni F."/>
            <person name="Magnuson J."/>
            <person name="Mondo S."/>
            <person name="Nolan M."/>
            <person name="Ohm R."/>
            <person name="Pangilinan J."/>
            <person name="Park H.-J."/>
            <person name="Ramirez L."/>
            <person name="Alfaro M."/>
            <person name="Sun H."/>
            <person name="Tritt A."/>
            <person name="Yoshinaga Y."/>
            <person name="Zwiers L.-H."/>
            <person name="Turgeon B."/>
            <person name="Goodwin S."/>
            <person name="Spatafora J."/>
            <person name="Crous P."/>
            <person name="Grigoriev I."/>
        </authorList>
    </citation>
    <scope>NUCLEOTIDE SEQUENCE</scope>
    <source>
        <strain evidence="2">CBS 116435</strain>
    </source>
</reference>
<protein>
    <submittedName>
        <fullName evidence="2">HET-domain-containing protein</fullName>
    </submittedName>
</protein>
<dbReference type="Pfam" id="PF06985">
    <property type="entry name" value="HET"/>
    <property type="match status" value="1"/>
</dbReference>
<dbReference type="InterPro" id="IPR010730">
    <property type="entry name" value="HET"/>
</dbReference>
<proteinExistence type="predicted"/>
<feature type="non-terminal residue" evidence="2">
    <location>
        <position position="188"/>
    </location>
</feature>
<dbReference type="AlphaFoldDB" id="A0A9P4ULI8"/>
<feature type="domain" description="Heterokaryon incompatibility" evidence="1">
    <location>
        <begin position="32"/>
        <end position="176"/>
    </location>
</feature>
<name>A0A9P4ULI8_9PEZI</name>
<evidence type="ECO:0000313" key="3">
    <source>
        <dbReference type="Proteomes" id="UP000799441"/>
    </source>
</evidence>
<dbReference type="Proteomes" id="UP000799441">
    <property type="component" value="Unassembled WGS sequence"/>
</dbReference>
<keyword evidence="3" id="KW-1185">Reference proteome</keyword>
<sequence>MGTFDQDVPVTCRMSTIRLSSLDPEDLGKPSYRCLSYVWGNPEFHEILVNRKRIYISKNLCIFLQRMRGGSAMREERHQYLWIDAICIDQHNVEERNQQVQMMGTIYQSARQVIVWLGREWDRLGNASEQARNFQAQPQTPPLDEQGNPIERALPTESIAVLLDRVWFRRVWVVQEAALAKQLVVVCG</sequence>
<dbReference type="PANTHER" id="PTHR24148:SF73">
    <property type="entry name" value="HET DOMAIN PROTEIN (AFU_ORTHOLOGUE AFUA_8G01020)"/>
    <property type="match status" value="1"/>
</dbReference>
<organism evidence="2 3">
    <name type="scientific">Polychaeton citri CBS 116435</name>
    <dbReference type="NCBI Taxonomy" id="1314669"/>
    <lineage>
        <taxon>Eukaryota</taxon>
        <taxon>Fungi</taxon>
        <taxon>Dikarya</taxon>
        <taxon>Ascomycota</taxon>
        <taxon>Pezizomycotina</taxon>
        <taxon>Dothideomycetes</taxon>
        <taxon>Dothideomycetidae</taxon>
        <taxon>Capnodiales</taxon>
        <taxon>Capnodiaceae</taxon>
        <taxon>Polychaeton</taxon>
    </lineage>
</organism>
<accession>A0A9P4ULI8</accession>
<gene>
    <name evidence="2" type="ORF">K431DRAFT_256420</name>
</gene>
<evidence type="ECO:0000313" key="2">
    <source>
        <dbReference type="EMBL" id="KAF2717000.1"/>
    </source>
</evidence>